<keyword evidence="8" id="KW-0732">Signal</keyword>
<dbReference type="InterPro" id="IPR036412">
    <property type="entry name" value="HAD-like_sf"/>
</dbReference>
<dbReference type="Gene3D" id="3.40.50.1000">
    <property type="entry name" value="HAD superfamily/HAD-like"/>
    <property type="match status" value="2"/>
</dbReference>
<keyword evidence="7" id="KW-0175">Coiled coil</keyword>
<evidence type="ECO:0000256" key="3">
    <source>
        <dbReference type="ARBA" id="ARBA00022801"/>
    </source>
</evidence>
<evidence type="ECO:0008006" key="11">
    <source>
        <dbReference type="Google" id="ProtNLM"/>
    </source>
</evidence>
<gene>
    <name evidence="9" type="ORF">COHA_008240</name>
</gene>
<comment type="similarity">
    <text evidence="1">Belongs to the 5'(3')-deoxyribonucleotidase family.</text>
</comment>
<comment type="caution">
    <text evidence="9">The sequence shown here is derived from an EMBL/GenBank/DDBJ whole genome shotgun (WGS) entry which is preliminary data.</text>
</comment>
<sequence>MLLLCCHLSLPAAEEQPVWTDQVWASPLDIRRRVFCNRSLNMRSIAAVGFDMDYTLAQYKPDTFEGLAHRQTVDKLVKAFGYPAALYDLSFDYRYMMRGLVIDKRRGNMLKVDRHKYVKLAFHGFEPLSREERVKTYNDADKREEFDEPDYALIDTLFSLAEAHLFMQLVEMKDEGGHELLQRKSFADIYRDVRGAVDLCHRDGSIKREVAANPELYIHDDPGLVPLLEMLRASGKKLFVATNSLWDYTHVVMNWVISKRKGADRNEDWLRYFDVVVVGCAKPRFFTQQSNLFEVHTKTGMLWNTEGGSPMVPIGEEDLPAPILGSTAPAHVRHEPGQRARVFQGGFYLDLHKMLDVRSGSQVLYIGDHIWADVLRSKKALGWRTLLVVPELDAELDVLARCKGNMAELRVLRRQRDALDDQIQRLEWQLRHSPPDAPGGVAAGTCASFSTDEAEAVEGMLINLKEQREGLRERHRALLKAHHDQFHPVWGQLMKTGYQNSRYAHQIERFACLFTSHVSNLLFYSPLKSYRGKADVMIHEEELAGF</sequence>
<feature type="signal peptide" evidence="8">
    <location>
        <begin position="1"/>
        <end position="20"/>
    </location>
</feature>
<evidence type="ECO:0000256" key="5">
    <source>
        <dbReference type="PIRSR" id="PIRSR017434-1"/>
    </source>
</evidence>
<feature type="coiled-coil region" evidence="7">
    <location>
        <begin position="454"/>
        <end position="481"/>
    </location>
</feature>
<feature type="binding site" evidence="6">
    <location>
        <position position="51"/>
    </location>
    <ligand>
        <name>Mg(2+)</name>
        <dbReference type="ChEBI" id="CHEBI:18420"/>
    </ligand>
</feature>
<feature type="active site" description="Nucleophile" evidence="5">
    <location>
        <position position="51"/>
    </location>
</feature>
<proteinExistence type="inferred from homology"/>
<evidence type="ECO:0000256" key="6">
    <source>
        <dbReference type="PIRSR" id="PIRSR017434-2"/>
    </source>
</evidence>
<dbReference type="Proteomes" id="UP001205105">
    <property type="component" value="Unassembled WGS sequence"/>
</dbReference>
<accession>A0AAD5GZ55</accession>
<feature type="binding site" evidence="6">
    <location>
        <position position="53"/>
    </location>
    <ligand>
        <name>GMP</name>
        <dbReference type="ChEBI" id="CHEBI:58115"/>
    </ligand>
</feature>
<evidence type="ECO:0000256" key="7">
    <source>
        <dbReference type="SAM" id="Coils"/>
    </source>
</evidence>
<evidence type="ECO:0000313" key="9">
    <source>
        <dbReference type="EMBL" id="KAI7837934.1"/>
    </source>
</evidence>
<evidence type="ECO:0000313" key="10">
    <source>
        <dbReference type="Proteomes" id="UP001205105"/>
    </source>
</evidence>
<evidence type="ECO:0000256" key="8">
    <source>
        <dbReference type="SAM" id="SignalP"/>
    </source>
</evidence>
<comment type="cofactor">
    <cofactor evidence="6">
        <name>Mg(2+)</name>
        <dbReference type="ChEBI" id="CHEBI:18420"/>
    </cofactor>
    <text evidence="6">Binds 1 Mg(2+) ion per subunit.</text>
</comment>
<reference evidence="9" key="1">
    <citation type="submission" date="2020-11" db="EMBL/GenBank/DDBJ databases">
        <title>Chlorella ohadii genome sequencing and assembly.</title>
        <authorList>
            <person name="Murik O."/>
            <person name="Treves H."/>
            <person name="Kedem I."/>
            <person name="Shotland Y."/>
            <person name="Kaplan A."/>
        </authorList>
    </citation>
    <scope>NUCLEOTIDE SEQUENCE</scope>
    <source>
        <strain evidence="9">1</strain>
    </source>
</reference>
<evidence type="ECO:0000256" key="4">
    <source>
        <dbReference type="ARBA" id="ARBA00022842"/>
    </source>
</evidence>
<dbReference type="GO" id="GO:0008253">
    <property type="term" value="F:5'-nucleotidase activity"/>
    <property type="evidence" value="ECO:0007669"/>
    <property type="project" value="TreeGrafter"/>
</dbReference>
<dbReference type="PANTHER" id="PTHR12103">
    <property type="entry name" value="5'-NUCLEOTIDASE DOMAIN-CONTAINING"/>
    <property type="match status" value="1"/>
</dbReference>
<name>A0AAD5GZ55_9CHLO</name>
<dbReference type="SUPFAM" id="SSF56784">
    <property type="entry name" value="HAD-like"/>
    <property type="match status" value="1"/>
</dbReference>
<dbReference type="InterPro" id="IPR023214">
    <property type="entry name" value="HAD_sf"/>
</dbReference>
<feature type="active site" description="Proton donor" evidence="5">
    <location>
        <position position="53"/>
    </location>
</feature>
<evidence type="ECO:0000256" key="2">
    <source>
        <dbReference type="ARBA" id="ARBA00022723"/>
    </source>
</evidence>
<dbReference type="AlphaFoldDB" id="A0AAD5GZ55"/>
<feature type="chain" id="PRO_5042095364" description="5'-nucleotidase domain-containing protein 4" evidence="8">
    <location>
        <begin position="21"/>
        <end position="546"/>
    </location>
</feature>
<dbReference type="NCBIfam" id="TIGR02244">
    <property type="entry name" value="HAD-IG-Ncltidse"/>
    <property type="match status" value="1"/>
</dbReference>
<keyword evidence="2 6" id="KW-0479">Metal-binding</keyword>
<dbReference type="PANTHER" id="PTHR12103:SF15">
    <property type="entry name" value="CYTOSOLIC PURINE 5'-NUCLEOTIDASE"/>
    <property type="match status" value="1"/>
</dbReference>
<dbReference type="GO" id="GO:0046872">
    <property type="term" value="F:metal ion binding"/>
    <property type="evidence" value="ECO:0007669"/>
    <property type="project" value="UniProtKB-KW"/>
</dbReference>
<evidence type="ECO:0000256" key="1">
    <source>
        <dbReference type="ARBA" id="ARBA00009589"/>
    </source>
</evidence>
<protein>
    <recommendedName>
        <fullName evidence="11">5'-nucleotidase domain-containing protein 4</fullName>
    </recommendedName>
</protein>
<dbReference type="InterPro" id="IPR008380">
    <property type="entry name" value="HAD-SF_hydro_IG_5-nucl"/>
</dbReference>
<dbReference type="InterPro" id="IPR016695">
    <property type="entry name" value="Pur_nucleotidase"/>
</dbReference>
<dbReference type="Pfam" id="PF05761">
    <property type="entry name" value="5_nucleotid"/>
    <property type="match status" value="1"/>
</dbReference>
<dbReference type="EMBL" id="JADXDR010000139">
    <property type="protein sequence ID" value="KAI7837934.1"/>
    <property type="molecule type" value="Genomic_DNA"/>
</dbReference>
<feature type="binding site" evidence="6">
    <location>
        <position position="368"/>
    </location>
    <ligand>
        <name>Mg(2+)</name>
        <dbReference type="ChEBI" id="CHEBI:18420"/>
    </ligand>
</feature>
<keyword evidence="4 6" id="KW-0460">Magnesium</keyword>
<dbReference type="PIRSF" id="PIRSF017434">
    <property type="entry name" value="Purine_5'-nucleotidase"/>
    <property type="match status" value="1"/>
</dbReference>
<keyword evidence="3" id="KW-0378">Hydrolase</keyword>
<organism evidence="9 10">
    <name type="scientific">Chlorella ohadii</name>
    <dbReference type="NCBI Taxonomy" id="2649997"/>
    <lineage>
        <taxon>Eukaryota</taxon>
        <taxon>Viridiplantae</taxon>
        <taxon>Chlorophyta</taxon>
        <taxon>core chlorophytes</taxon>
        <taxon>Trebouxiophyceae</taxon>
        <taxon>Chlorellales</taxon>
        <taxon>Chlorellaceae</taxon>
        <taxon>Chlorella clade</taxon>
        <taxon>Chlorella</taxon>
    </lineage>
</organism>
<keyword evidence="10" id="KW-1185">Reference proteome</keyword>